<accession>A0A2G3PLU7</accession>
<sequence length="153" mass="16160">MDNSAQPSSAWSTPAAMGAVMVVGGILLGGAAAFSAPDPAGLVLMSIAALLLVVLGAIALLVRPRLAVIDGHLIQIRTVTGARTYPFDAVRRAQVVTYSRYGRQVPHLEFDLDDTAAREGERLVIFGRWDLGANPLDVADALRTAGLPVETRK</sequence>
<keyword evidence="1" id="KW-1133">Transmembrane helix</keyword>
<dbReference type="AlphaFoldDB" id="A0A2G3PLU7"/>
<reference evidence="3 4" key="1">
    <citation type="submission" date="2017-10" db="EMBL/GenBank/DDBJ databases">
        <title>The draft genome sequence of Williamsia sp. BULT 1.1 isolated from the semi-arid grassland soils from South Africa.</title>
        <authorList>
            <person name="Kabwe M.H."/>
            <person name="Govender N."/>
            <person name="Mutseka Lunga P."/>
            <person name="Vikram S."/>
            <person name="Makhalanyane T.P."/>
        </authorList>
    </citation>
    <scope>NUCLEOTIDE SEQUENCE [LARGE SCALE GENOMIC DNA]</scope>
    <source>
        <strain evidence="3 4">BULT 1.1</strain>
    </source>
</reference>
<keyword evidence="1" id="KW-0812">Transmembrane</keyword>
<comment type="caution">
    <text evidence="3">The sequence shown here is derived from an EMBL/GenBank/DDBJ whole genome shotgun (WGS) entry which is preliminary data.</text>
</comment>
<dbReference type="EMBL" id="PEBD01000008">
    <property type="protein sequence ID" value="PHV66809.1"/>
    <property type="molecule type" value="Genomic_DNA"/>
</dbReference>
<organism evidence="3 4">
    <name type="scientific">Williamsia marianensis</name>
    <dbReference type="NCBI Taxonomy" id="85044"/>
    <lineage>
        <taxon>Bacteria</taxon>
        <taxon>Bacillati</taxon>
        <taxon>Actinomycetota</taxon>
        <taxon>Actinomycetes</taxon>
        <taxon>Mycobacteriales</taxon>
        <taxon>Nocardiaceae</taxon>
        <taxon>Williamsia</taxon>
    </lineage>
</organism>
<dbReference type="Pfam" id="PF10756">
    <property type="entry name" value="bPH_6"/>
    <property type="match status" value="1"/>
</dbReference>
<evidence type="ECO:0000313" key="3">
    <source>
        <dbReference type="EMBL" id="PHV66809.1"/>
    </source>
</evidence>
<evidence type="ECO:0000313" key="4">
    <source>
        <dbReference type="Proteomes" id="UP000225108"/>
    </source>
</evidence>
<gene>
    <name evidence="3" type="ORF">CSW57_11140</name>
</gene>
<name>A0A2G3PLU7_WILMA</name>
<feature type="transmembrane region" description="Helical" evidence="1">
    <location>
        <begin position="40"/>
        <end position="62"/>
    </location>
</feature>
<dbReference type="Proteomes" id="UP000225108">
    <property type="component" value="Unassembled WGS sequence"/>
</dbReference>
<evidence type="ECO:0000259" key="2">
    <source>
        <dbReference type="Pfam" id="PF10756"/>
    </source>
</evidence>
<protein>
    <recommendedName>
        <fullName evidence="2">Low molecular weight protein antigen 6 PH domain-containing protein</fullName>
    </recommendedName>
</protein>
<evidence type="ECO:0000256" key="1">
    <source>
        <dbReference type="SAM" id="Phobius"/>
    </source>
</evidence>
<keyword evidence="1" id="KW-0472">Membrane</keyword>
<dbReference type="InterPro" id="IPR019692">
    <property type="entry name" value="CFP-6_PH"/>
</dbReference>
<proteinExistence type="predicted"/>
<feature type="transmembrane region" description="Helical" evidence="1">
    <location>
        <begin position="12"/>
        <end position="34"/>
    </location>
</feature>
<feature type="domain" description="Low molecular weight protein antigen 6 PH" evidence="2">
    <location>
        <begin position="63"/>
        <end position="146"/>
    </location>
</feature>
<dbReference type="RefSeq" id="WP_099382824.1">
    <property type="nucleotide sequence ID" value="NZ_PEBD01000008.1"/>
</dbReference>